<keyword evidence="2" id="KW-1185">Reference proteome</keyword>
<organism evidence="1 2">
    <name type="scientific">Perkinsus chesapeaki</name>
    <name type="common">Clam parasite</name>
    <name type="synonym">Perkinsus andrewsi</name>
    <dbReference type="NCBI Taxonomy" id="330153"/>
    <lineage>
        <taxon>Eukaryota</taxon>
        <taxon>Sar</taxon>
        <taxon>Alveolata</taxon>
        <taxon>Perkinsozoa</taxon>
        <taxon>Perkinsea</taxon>
        <taxon>Perkinsida</taxon>
        <taxon>Perkinsidae</taxon>
        <taxon>Perkinsus</taxon>
    </lineage>
</organism>
<accession>A0A7J6KRA0</accession>
<name>A0A7J6KRA0_PERCH</name>
<dbReference type="AlphaFoldDB" id="A0A7J6KRA0"/>
<feature type="non-terminal residue" evidence="1">
    <location>
        <position position="1"/>
    </location>
</feature>
<reference evidence="1 2" key="1">
    <citation type="submission" date="2020-04" db="EMBL/GenBank/DDBJ databases">
        <title>Perkinsus chesapeaki whole genome sequence.</title>
        <authorList>
            <person name="Bogema D.R."/>
        </authorList>
    </citation>
    <scope>NUCLEOTIDE SEQUENCE [LARGE SCALE GENOMIC DNA]</scope>
    <source>
        <strain evidence="1">ATCC PRA-425</strain>
    </source>
</reference>
<evidence type="ECO:0000313" key="1">
    <source>
        <dbReference type="EMBL" id="KAF4649026.1"/>
    </source>
</evidence>
<dbReference type="EMBL" id="JAAPAO010001694">
    <property type="protein sequence ID" value="KAF4649026.1"/>
    <property type="molecule type" value="Genomic_DNA"/>
</dbReference>
<comment type="caution">
    <text evidence="1">The sequence shown here is derived from an EMBL/GenBank/DDBJ whole genome shotgun (WGS) entry which is preliminary data.</text>
</comment>
<protein>
    <submittedName>
        <fullName evidence="1">Uncharacterized protein</fullName>
    </submittedName>
</protein>
<proteinExistence type="predicted"/>
<evidence type="ECO:0000313" key="2">
    <source>
        <dbReference type="Proteomes" id="UP000591131"/>
    </source>
</evidence>
<feature type="non-terminal residue" evidence="1">
    <location>
        <position position="268"/>
    </location>
</feature>
<sequence>TYVAGIKTKNLEHGFKLTSLEDEHLQRALKSALKRNREGEPVNKMEPITVSEARMAMTSHLPHMREIKICMLISLFAVMRATECFSLDTEDVNFKTTDSMDIALLTIKQSKCHQSEYSRHVNTHSLRRSGAWWMWLARIPRVNRLEFGRWALDTTLEKFYLTGVTHTQSHKRYMLLASRVFIASAADDDRQFAIIILQRTNNQFSFKMNLKPCGSRFHPQTQAPQEGDLFNGLMTAIKVRILDFWTEEGCSFVVAGLEFGQVVMANIR</sequence>
<dbReference type="Proteomes" id="UP000591131">
    <property type="component" value="Unassembled WGS sequence"/>
</dbReference>
<gene>
    <name evidence="1" type="ORF">FOL47_002481</name>
</gene>